<comment type="subcellular location">
    <subcellularLocation>
        <location evidence="1">Nucleus</location>
    </subcellularLocation>
</comment>
<dbReference type="GO" id="GO:0000981">
    <property type="term" value="F:DNA-binding transcription factor activity, RNA polymerase II-specific"/>
    <property type="evidence" value="ECO:0007669"/>
    <property type="project" value="InterPro"/>
</dbReference>
<evidence type="ECO:0000313" key="8">
    <source>
        <dbReference type="EMBL" id="KAK7728353.1"/>
    </source>
</evidence>
<evidence type="ECO:0000259" key="7">
    <source>
        <dbReference type="SMART" id="SM00906"/>
    </source>
</evidence>
<name>A0AAN9TY06_9PEZI</name>
<dbReference type="GO" id="GO:0005634">
    <property type="term" value="C:nucleus"/>
    <property type="evidence" value="ECO:0007669"/>
    <property type="project" value="UniProtKB-SubCell"/>
</dbReference>
<reference evidence="8 9" key="1">
    <citation type="journal article" date="2023" name="PLoS ONE">
        <title>Cytospora paraplurivora sp. nov. isolated from orchards with fruit tree decline syndrome in Ontario, Canada.</title>
        <authorList>
            <person name="Ilyukhin E."/>
            <person name="Nguyen H.D.T."/>
            <person name="Castle A.J."/>
            <person name="Ellouze W."/>
        </authorList>
    </citation>
    <scope>NUCLEOTIDE SEQUENCE [LARGE SCALE GENOMIC DNA]</scope>
    <source>
        <strain evidence="8 9">FDS-564</strain>
    </source>
</reference>
<sequence length="801" mass="86760">MLSLEYSTKICTAQVEVLLKDTASQATARLPDQGLPIAVDNAQNISLLDQGFLSAGNPSVSDAAGSPWNWSFGAGIPDPITNDTWPRGNEAYSTGSYPFSIPDMRYEPRVESAGAARNELLGLGLFEALPPTEMIEELHQVFFTKQHPLIPIVHPGRYMQAFYSGPHMRPPMALSYAIWTMAANSHENYHTYHDAFHRRARHYLEEDELRGDGEHFITVAHAQAWAIISTDEARCMHFTRSAMSAARCIKLLHMMGLHRLDDPKAAEEMPPTLVPPRDWTELEERRRVFWGALCIDSHAAIATGWPFLVNVDDVTTHLPSSEEAFNQCIEEKTCRLEDVFTGSTYSSFAAAAITCHLFNQILKHVHRSKSDDCPENLEYGPYWTKHRELDNLLSSAFMFLPERFRLPKNIRDPVAVNTNLNLHAAVICLHNSAYEMANEYKLAEAVKQMSKDRLLAAAQEVVNIVKLTSHAKAGSRSPLVALALYVASSVYITMAQDGDLEPVSTANLELLLIAMAAIGKQHLITKSFLHQAIFDLQRGGLSGLVRIPRVEVSGSEIPVASSGGNIPLFARSRVSRNADIQPPLPGKLPLKKPLGKKQDTVHCLFNSTGNDDGEEPGNANKRKRVAVSPDPTLVRPGNDTPQWCQSGPGEGLPSSDSAGRGPALPPAPFPCAAQFRLPNRAGTSTGSSPSTAAAAENTSAPASTKGAGSGGSSGLASAGTHTAGTMSSDEGISTGQVADGFGIMPATSQENAVDMSMFQGLDTWDVTGDPTQDAAALYAQVTEAMQGNHFVDASDNNGWML</sequence>
<keyword evidence="5" id="KW-0539">Nucleus</keyword>
<evidence type="ECO:0000256" key="4">
    <source>
        <dbReference type="ARBA" id="ARBA00023163"/>
    </source>
</evidence>
<keyword evidence="9" id="KW-1185">Reference proteome</keyword>
<dbReference type="PANTHER" id="PTHR47338:SF10">
    <property type="entry name" value="TRANSCRIPTION FACTOR DOMAIN-CONTAINING PROTEIN-RELATED"/>
    <property type="match status" value="1"/>
</dbReference>
<organism evidence="8 9">
    <name type="scientific">Cytospora paraplurivora</name>
    <dbReference type="NCBI Taxonomy" id="2898453"/>
    <lineage>
        <taxon>Eukaryota</taxon>
        <taxon>Fungi</taxon>
        <taxon>Dikarya</taxon>
        <taxon>Ascomycota</taxon>
        <taxon>Pezizomycotina</taxon>
        <taxon>Sordariomycetes</taxon>
        <taxon>Sordariomycetidae</taxon>
        <taxon>Diaporthales</taxon>
        <taxon>Cytosporaceae</taxon>
        <taxon>Cytospora</taxon>
    </lineage>
</organism>
<feature type="compositionally biased region" description="Low complexity" evidence="6">
    <location>
        <begin position="714"/>
        <end position="725"/>
    </location>
</feature>
<feature type="region of interest" description="Disordered" evidence="6">
    <location>
        <begin position="602"/>
        <end position="740"/>
    </location>
</feature>
<dbReference type="GO" id="GO:0003677">
    <property type="term" value="F:DNA binding"/>
    <property type="evidence" value="ECO:0007669"/>
    <property type="project" value="InterPro"/>
</dbReference>
<gene>
    <name evidence="8" type="ORF">SLS53_009407</name>
</gene>
<dbReference type="InterPro" id="IPR007219">
    <property type="entry name" value="XnlR_reg_dom"/>
</dbReference>
<dbReference type="EMBL" id="JAJSPL020000096">
    <property type="protein sequence ID" value="KAK7728353.1"/>
    <property type="molecule type" value="Genomic_DNA"/>
</dbReference>
<dbReference type="AlphaFoldDB" id="A0AAN9TY06"/>
<dbReference type="CDD" id="cd12148">
    <property type="entry name" value="fungal_TF_MHR"/>
    <property type="match status" value="1"/>
</dbReference>
<dbReference type="Proteomes" id="UP001320245">
    <property type="component" value="Unassembled WGS sequence"/>
</dbReference>
<keyword evidence="2" id="KW-0479">Metal-binding</keyword>
<dbReference type="Pfam" id="PF04082">
    <property type="entry name" value="Fungal_trans"/>
    <property type="match status" value="1"/>
</dbReference>
<dbReference type="PANTHER" id="PTHR47338">
    <property type="entry name" value="ZN(II)2CYS6 TRANSCRIPTION FACTOR (EUROFUNG)-RELATED"/>
    <property type="match status" value="1"/>
</dbReference>
<protein>
    <recommendedName>
        <fullName evidence="7">Xylanolytic transcriptional activator regulatory domain-containing protein</fullName>
    </recommendedName>
</protein>
<evidence type="ECO:0000313" key="9">
    <source>
        <dbReference type="Proteomes" id="UP001320245"/>
    </source>
</evidence>
<feature type="domain" description="Xylanolytic transcriptional activator regulatory" evidence="7">
    <location>
        <begin position="241"/>
        <end position="325"/>
    </location>
</feature>
<evidence type="ECO:0000256" key="5">
    <source>
        <dbReference type="ARBA" id="ARBA00023242"/>
    </source>
</evidence>
<dbReference type="InterPro" id="IPR050815">
    <property type="entry name" value="TF_fung"/>
</dbReference>
<feature type="compositionally biased region" description="Low complexity" evidence="6">
    <location>
        <begin position="681"/>
        <end position="706"/>
    </location>
</feature>
<evidence type="ECO:0000256" key="6">
    <source>
        <dbReference type="SAM" id="MobiDB-lite"/>
    </source>
</evidence>
<accession>A0AAN9TY06</accession>
<comment type="caution">
    <text evidence="8">The sequence shown here is derived from an EMBL/GenBank/DDBJ whole genome shotgun (WGS) entry which is preliminary data.</text>
</comment>
<feature type="compositionally biased region" description="Polar residues" evidence="6">
    <location>
        <begin position="726"/>
        <end position="736"/>
    </location>
</feature>
<dbReference type="GO" id="GO:0008270">
    <property type="term" value="F:zinc ion binding"/>
    <property type="evidence" value="ECO:0007669"/>
    <property type="project" value="InterPro"/>
</dbReference>
<dbReference type="SMART" id="SM00906">
    <property type="entry name" value="Fungal_trans"/>
    <property type="match status" value="1"/>
</dbReference>
<evidence type="ECO:0000256" key="3">
    <source>
        <dbReference type="ARBA" id="ARBA00023015"/>
    </source>
</evidence>
<keyword evidence="4" id="KW-0804">Transcription</keyword>
<evidence type="ECO:0000256" key="1">
    <source>
        <dbReference type="ARBA" id="ARBA00004123"/>
    </source>
</evidence>
<dbReference type="GO" id="GO:0006351">
    <property type="term" value="P:DNA-templated transcription"/>
    <property type="evidence" value="ECO:0007669"/>
    <property type="project" value="InterPro"/>
</dbReference>
<proteinExistence type="predicted"/>
<keyword evidence="3" id="KW-0805">Transcription regulation</keyword>
<evidence type="ECO:0000256" key="2">
    <source>
        <dbReference type="ARBA" id="ARBA00022723"/>
    </source>
</evidence>